<gene>
    <name evidence="1" type="ORF">Gohar_021386</name>
</gene>
<dbReference type="Proteomes" id="UP000593560">
    <property type="component" value="Unassembled WGS sequence"/>
</dbReference>
<evidence type="ECO:0000313" key="1">
    <source>
        <dbReference type="EMBL" id="MBA0819492.1"/>
    </source>
</evidence>
<sequence length="193" mass="22398">MHNYIRESNFLASLSNTCVVHPQILKCFRLVFLSCYNLYEVFDVAFEESLKVASAINILKAVFEFDCASLVNRVNNQGKDITILALYVGGYSSRYYVSVFQFQALYASGYRFKYYVPVVDTIPMVGIKYLLQILVSLWEQHRVLVNVLNVSFCEHYFPHIRSQFTIVLHAKQLVNEMEMKLYGIMSYVILVII</sequence>
<proteinExistence type="predicted"/>
<name>A0A7J9IBH5_9ROSI</name>
<dbReference type="AlphaFoldDB" id="A0A7J9IBH5"/>
<protein>
    <submittedName>
        <fullName evidence="1">Uncharacterized protein</fullName>
    </submittedName>
</protein>
<keyword evidence="2" id="KW-1185">Reference proteome</keyword>
<evidence type="ECO:0000313" key="2">
    <source>
        <dbReference type="Proteomes" id="UP000593560"/>
    </source>
</evidence>
<accession>A0A7J9IBH5</accession>
<reference evidence="1 2" key="1">
    <citation type="journal article" date="2019" name="Genome Biol. Evol.">
        <title>Insights into the evolution of the New World diploid cottons (Gossypium, subgenus Houzingenia) based on genome sequencing.</title>
        <authorList>
            <person name="Grover C.E."/>
            <person name="Arick M.A. 2nd"/>
            <person name="Thrash A."/>
            <person name="Conover J.L."/>
            <person name="Sanders W.S."/>
            <person name="Peterson D.G."/>
            <person name="Frelichowski J.E."/>
            <person name="Scheffler J.A."/>
            <person name="Scheffler B.E."/>
            <person name="Wendel J.F."/>
        </authorList>
    </citation>
    <scope>NUCLEOTIDE SEQUENCE [LARGE SCALE GENOMIC DNA]</scope>
    <source>
        <strain evidence="1">0</strain>
        <tissue evidence="1">Leaf</tissue>
    </source>
</reference>
<organism evidence="1 2">
    <name type="scientific">Gossypium harknessii</name>
    <dbReference type="NCBI Taxonomy" id="34285"/>
    <lineage>
        <taxon>Eukaryota</taxon>
        <taxon>Viridiplantae</taxon>
        <taxon>Streptophyta</taxon>
        <taxon>Embryophyta</taxon>
        <taxon>Tracheophyta</taxon>
        <taxon>Spermatophyta</taxon>
        <taxon>Magnoliopsida</taxon>
        <taxon>eudicotyledons</taxon>
        <taxon>Gunneridae</taxon>
        <taxon>Pentapetalae</taxon>
        <taxon>rosids</taxon>
        <taxon>malvids</taxon>
        <taxon>Malvales</taxon>
        <taxon>Malvaceae</taxon>
        <taxon>Malvoideae</taxon>
        <taxon>Gossypium</taxon>
    </lineage>
</organism>
<dbReference type="EMBL" id="JABFAD010329935">
    <property type="protein sequence ID" value="MBA0819492.1"/>
    <property type="molecule type" value="Genomic_DNA"/>
</dbReference>
<comment type="caution">
    <text evidence="1">The sequence shown here is derived from an EMBL/GenBank/DDBJ whole genome shotgun (WGS) entry which is preliminary data.</text>
</comment>